<organism evidence="2 3">
    <name type="scientific">Spirulina subsalsa FACHB-351</name>
    <dbReference type="NCBI Taxonomy" id="234711"/>
    <lineage>
        <taxon>Bacteria</taxon>
        <taxon>Bacillati</taxon>
        <taxon>Cyanobacteriota</taxon>
        <taxon>Cyanophyceae</taxon>
        <taxon>Spirulinales</taxon>
        <taxon>Spirulinaceae</taxon>
        <taxon>Spirulina</taxon>
    </lineage>
</organism>
<dbReference type="Proteomes" id="UP001526426">
    <property type="component" value="Unassembled WGS sequence"/>
</dbReference>
<evidence type="ECO:0000313" key="3">
    <source>
        <dbReference type="Proteomes" id="UP001526426"/>
    </source>
</evidence>
<gene>
    <name evidence="2" type="ORF">K4A83_15760</name>
</gene>
<keyword evidence="1" id="KW-1133">Transmembrane helix</keyword>
<evidence type="ECO:0000256" key="1">
    <source>
        <dbReference type="SAM" id="Phobius"/>
    </source>
</evidence>
<proteinExistence type="predicted"/>
<name>A0ABT3L881_9CYAN</name>
<protein>
    <submittedName>
        <fullName evidence="2">Uncharacterized protein</fullName>
    </submittedName>
</protein>
<reference evidence="2 3" key="1">
    <citation type="submission" date="2021-08" db="EMBL/GenBank/DDBJ databases">
        <title>Draft genome sequence of Spirulina subsalsa with high tolerance to salinity and hype-accumulation of phycocyanin.</title>
        <authorList>
            <person name="Pei H."/>
            <person name="Jiang L."/>
        </authorList>
    </citation>
    <scope>NUCLEOTIDE SEQUENCE [LARGE SCALE GENOMIC DNA]</scope>
    <source>
        <strain evidence="2 3">FACHB-351</strain>
    </source>
</reference>
<evidence type="ECO:0000313" key="2">
    <source>
        <dbReference type="EMBL" id="MCW6037716.1"/>
    </source>
</evidence>
<dbReference type="EMBL" id="JAIHOM010000085">
    <property type="protein sequence ID" value="MCW6037716.1"/>
    <property type="molecule type" value="Genomic_DNA"/>
</dbReference>
<accession>A0ABT3L881</accession>
<dbReference type="RefSeq" id="WP_265265581.1">
    <property type="nucleotide sequence ID" value="NZ_JAIHOM010000085.1"/>
</dbReference>
<feature type="transmembrane region" description="Helical" evidence="1">
    <location>
        <begin position="98"/>
        <end position="121"/>
    </location>
</feature>
<keyword evidence="1" id="KW-0812">Transmembrane</keyword>
<feature type="transmembrane region" description="Helical" evidence="1">
    <location>
        <begin position="35"/>
        <end position="53"/>
    </location>
</feature>
<sequence length="127" mass="15190">MKILLVILFLLMWAVLLLKEVDFIYRFMVSHRPRWLAFFLAILMGLGTVDAGLKGYFFDACWGFFWFLWLFPPFYNHILDNLIIKPVKERWQIHLEPYILIFLVGLYFAGGQGLAKLSLWLTTHKFW</sequence>
<feature type="transmembrane region" description="Helical" evidence="1">
    <location>
        <begin position="60"/>
        <end position="78"/>
    </location>
</feature>
<keyword evidence="3" id="KW-1185">Reference proteome</keyword>
<comment type="caution">
    <text evidence="2">The sequence shown here is derived from an EMBL/GenBank/DDBJ whole genome shotgun (WGS) entry which is preliminary data.</text>
</comment>
<keyword evidence="1" id="KW-0472">Membrane</keyword>